<comment type="caution">
    <text evidence="1">The sequence shown here is derived from an EMBL/GenBank/DDBJ whole genome shotgun (WGS) entry which is preliminary data.</text>
</comment>
<proteinExistence type="predicted"/>
<sequence>MTTSWKLSLVGEAAKALPAGGAKPPYARIGPRARLERKLRCRMVPASGPGARLRGAAGDMPSDALHGTARHVRIAEMMVQRAKRLVEHERGLVI</sequence>
<evidence type="ECO:0000313" key="1">
    <source>
        <dbReference type="EMBL" id="GAA4855694.1"/>
    </source>
</evidence>
<accession>A0ABP9DPV3</accession>
<evidence type="ECO:0000313" key="2">
    <source>
        <dbReference type="Proteomes" id="UP001501323"/>
    </source>
</evidence>
<protein>
    <submittedName>
        <fullName evidence="1">Uncharacterized protein</fullName>
    </submittedName>
</protein>
<dbReference type="Proteomes" id="UP001501323">
    <property type="component" value="Unassembled WGS sequence"/>
</dbReference>
<gene>
    <name evidence="1" type="ORF">GCM10023332_04140</name>
</gene>
<organism evidence="1 2">
    <name type="scientific">Luteimonas vadosa</name>
    <dbReference type="NCBI Taxonomy" id="1165507"/>
    <lineage>
        <taxon>Bacteria</taxon>
        <taxon>Pseudomonadati</taxon>
        <taxon>Pseudomonadota</taxon>
        <taxon>Gammaproteobacteria</taxon>
        <taxon>Lysobacterales</taxon>
        <taxon>Lysobacteraceae</taxon>
        <taxon>Luteimonas</taxon>
    </lineage>
</organism>
<dbReference type="EMBL" id="BAABJY010000001">
    <property type="protein sequence ID" value="GAA4855694.1"/>
    <property type="molecule type" value="Genomic_DNA"/>
</dbReference>
<keyword evidence="2" id="KW-1185">Reference proteome</keyword>
<name>A0ABP9DPV3_9GAMM</name>
<reference evidence="2" key="1">
    <citation type="journal article" date="2019" name="Int. J. Syst. Evol. Microbiol.">
        <title>The Global Catalogue of Microorganisms (GCM) 10K type strain sequencing project: providing services to taxonomists for standard genome sequencing and annotation.</title>
        <authorList>
            <consortium name="The Broad Institute Genomics Platform"/>
            <consortium name="The Broad Institute Genome Sequencing Center for Infectious Disease"/>
            <person name="Wu L."/>
            <person name="Ma J."/>
        </authorList>
    </citation>
    <scope>NUCLEOTIDE SEQUENCE [LARGE SCALE GENOMIC DNA]</scope>
    <source>
        <strain evidence="2">JCM 18392</strain>
    </source>
</reference>